<dbReference type="GO" id="GO:0016491">
    <property type="term" value="F:oxidoreductase activity"/>
    <property type="evidence" value="ECO:0007669"/>
    <property type="project" value="InterPro"/>
</dbReference>
<name>A0A223D109_9BACL</name>
<evidence type="ECO:0000313" key="3">
    <source>
        <dbReference type="EMBL" id="ASS75047.1"/>
    </source>
</evidence>
<accession>A0A223D109</accession>
<dbReference type="AlphaFoldDB" id="A0A223D109"/>
<sequence>MERGRMLMIQGWKRTLFLFGSLAVVLLITCLLMVGTHEAQADTGIKAGQIAPDFELLDHQGNKHKLSDYRGKPVLLNFWASWCTSCRMEMQDLVDSAILYDNKVQFVGVNLADQDSPTVSQAFLKKFRVEFPNVLDEQGKVADQYQVLVVPTSFLIDREGKIVQMVQGPLYNEEIDKLFQKVLN</sequence>
<gene>
    <name evidence="3" type="ORF">CIG75_08685</name>
</gene>
<dbReference type="CDD" id="cd02966">
    <property type="entry name" value="TlpA_like_family"/>
    <property type="match status" value="1"/>
</dbReference>
<evidence type="ECO:0000313" key="4">
    <source>
        <dbReference type="Proteomes" id="UP000214688"/>
    </source>
</evidence>
<evidence type="ECO:0000259" key="2">
    <source>
        <dbReference type="PROSITE" id="PS51352"/>
    </source>
</evidence>
<proteinExistence type="predicted"/>
<dbReference type="Proteomes" id="UP000214688">
    <property type="component" value="Chromosome"/>
</dbReference>
<keyword evidence="1" id="KW-1015">Disulfide bond</keyword>
<dbReference type="KEGG" id="tab:CIG75_08685"/>
<protein>
    <recommendedName>
        <fullName evidence="2">Thioredoxin domain-containing protein</fullName>
    </recommendedName>
</protein>
<dbReference type="Gene3D" id="3.40.30.10">
    <property type="entry name" value="Glutaredoxin"/>
    <property type="match status" value="1"/>
</dbReference>
<dbReference type="Pfam" id="PF00578">
    <property type="entry name" value="AhpC-TSA"/>
    <property type="match status" value="1"/>
</dbReference>
<dbReference type="InterPro" id="IPR000866">
    <property type="entry name" value="AhpC/TSA"/>
</dbReference>
<feature type="domain" description="Thioredoxin" evidence="2">
    <location>
        <begin position="45"/>
        <end position="184"/>
    </location>
</feature>
<dbReference type="PROSITE" id="PS51352">
    <property type="entry name" value="THIOREDOXIN_2"/>
    <property type="match status" value="1"/>
</dbReference>
<dbReference type="InterPro" id="IPR017937">
    <property type="entry name" value="Thioredoxin_CS"/>
</dbReference>
<dbReference type="InterPro" id="IPR036249">
    <property type="entry name" value="Thioredoxin-like_sf"/>
</dbReference>
<keyword evidence="4" id="KW-1185">Reference proteome</keyword>
<dbReference type="InterPro" id="IPR013766">
    <property type="entry name" value="Thioredoxin_domain"/>
</dbReference>
<dbReference type="SUPFAM" id="SSF52833">
    <property type="entry name" value="Thioredoxin-like"/>
    <property type="match status" value="1"/>
</dbReference>
<organism evidence="3 4">
    <name type="scientific">Tumebacillus algifaecis</name>
    <dbReference type="NCBI Taxonomy" id="1214604"/>
    <lineage>
        <taxon>Bacteria</taxon>
        <taxon>Bacillati</taxon>
        <taxon>Bacillota</taxon>
        <taxon>Bacilli</taxon>
        <taxon>Bacillales</taxon>
        <taxon>Alicyclobacillaceae</taxon>
        <taxon>Tumebacillus</taxon>
    </lineage>
</organism>
<dbReference type="EMBL" id="CP022657">
    <property type="protein sequence ID" value="ASS75047.1"/>
    <property type="molecule type" value="Genomic_DNA"/>
</dbReference>
<dbReference type="PROSITE" id="PS00194">
    <property type="entry name" value="THIOREDOXIN_1"/>
    <property type="match status" value="1"/>
</dbReference>
<dbReference type="PANTHER" id="PTHR42852">
    <property type="entry name" value="THIOL:DISULFIDE INTERCHANGE PROTEIN DSBE"/>
    <property type="match status" value="1"/>
</dbReference>
<reference evidence="3 4" key="1">
    <citation type="journal article" date="2015" name="Int. J. Syst. Evol. Microbiol.">
        <title>Tumebacillus algifaecis sp. nov., isolated from decomposing algal scum.</title>
        <authorList>
            <person name="Wu Y.F."/>
            <person name="Zhang B."/>
            <person name="Xing P."/>
            <person name="Wu Q.L."/>
            <person name="Liu S.J."/>
        </authorList>
    </citation>
    <scope>NUCLEOTIDE SEQUENCE [LARGE SCALE GENOMIC DNA]</scope>
    <source>
        <strain evidence="3 4">THMBR28</strain>
    </source>
</reference>
<dbReference type="PANTHER" id="PTHR42852:SF17">
    <property type="entry name" value="THIOREDOXIN-LIKE PROTEIN HI_1115"/>
    <property type="match status" value="1"/>
</dbReference>
<dbReference type="InterPro" id="IPR050553">
    <property type="entry name" value="Thioredoxin_ResA/DsbE_sf"/>
</dbReference>
<evidence type="ECO:0000256" key="1">
    <source>
        <dbReference type="ARBA" id="ARBA00023157"/>
    </source>
</evidence>
<dbReference type="GO" id="GO:0016209">
    <property type="term" value="F:antioxidant activity"/>
    <property type="evidence" value="ECO:0007669"/>
    <property type="project" value="InterPro"/>
</dbReference>